<keyword evidence="3" id="KW-1185">Reference proteome</keyword>
<evidence type="ECO:0000313" key="3">
    <source>
        <dbReference type="Proteomes" id="UP000593571"/>
    </source>
</evidence>
<dbReference type="Proteomes" id="UP000593571">
    <property type="component" value="Unassembled WGS sequence"/>
</dbReference>
<reference evidence="2 3" key="1">
    <citation type="journal article" date="2020" name="Nature">
        <title>Six reference-quality genomes reveal evolution of bat adaptations.</title>
        <authorList>
            <person name="Jebb D."/>
            <person name="Huang Z."/>
            <person name="Pippel M."/>
            <person name="Hughes G.M."/>
            <person name="Lavrichenko K."/>
            <person name="Devanna P."/>
            <person name="Winkler S."/>
            <person name="Jermiin L.S."/>
            <person name="Skirmuntt E.C."/>
            <person name="Katzourakis A."/>
            <person name="Burkitt-Gray L."/>
            <person name="Ray D.A."/>
            <person name="Sullivan K.A.M."/>
            <person name="Roscito J.G."/>
            <person name="Kirilenko B.M."/>
            <person name="Davalos L.M."/>
            <person name="Corthals A.P."/>
            <person name="Power M.L."/>
            <person name="Jones G."/>
            <person name="Ransome R.D."/>
            <person name="Dechmann D.K.N."/>
            <person name="Locatelli A.G."/>
            <person name="Puechmaille S.J."/>
            <person name="Fedrigo O."/>
            <person name="Jarvis E.D."/>
            <person name="Hiller M."/>
            <person name="Vernes S.C."/>
            <person name="Myers E.W."/>
            <person name="Teeling E.C."/>
        </authorList>
    </citation>
    <scope>NUCLEOTIDE SEQUENCE [LARGE SCALE GENOMIC DNA]</scope>
    <source>
        <strain evidence="2">MRouAeg1</strain>
        <tissue evidence="2">Muscle</tissue>
    </source>
</reference>
<proteinExistence type="predicted"/>
<sequence>MMIQMTIRSPRCPRHADKCQPGVLHRLHPQHESSRLRTVGSEALVEMIQHNAARNTVPHSQSPWLQTDKANPSAWDKEANNSPPHPYPTPRRPLYRPAHLPRDYPLATSAFKHLPASGQWLVRSPHLRSCHSLCFALPVRPLCLISS</sequence>
<name>A0A7J8H165_ROUAE</name>
<feature type="region of interest" description="Disordered" evidence="1">
    <location>
        <begin position="55"/>
        <end position="95"/>
    </location>
</feature>
<organism evidence="2 3">
    <name type="scientific">Rousettus aegyptiacus</name>
    <name type="common">Egyptian fruit bat</name>
    <name type="synonym">Pteropus aegyptiacus</name>
    <dbReference type="NCBI Taxonomy" id="9407"/>
    <lineage>
        <taxon>Eukaryota</taxon>
        <taxon>Metazoa</taxon>
        <taxon>Chordata</taxon>
        <taxon>Craniata</taxon>
        <taxon>Vertebrata</taxon>
        <taxon>Euteleostomi</taxon>
        <taxon>Mammalia</taxon>
        <taxon>Eutheria</taxon>
        <taxon>Laurasiatheria</taxon>
        <taxon>Chiroptera</taxon>
        <taxon>Yinpterochiroptera</taxon>
        <taxon>Pteropodoidea</taxon>
        <taxon>Pteropodidae</taxon>
        <taxon>Rousettinae</taxon>
        <taxon>Rousettus</taxon>
    </lineage>
</organism>
<accession>A0A7J8H165</accession>
<dbReference type="EMBL" id="JACASE010000005">
    <property type="protein sequence ID" value="KAF6466064.1"/>
    <property type="molecule type" value="Genomic_DNA"/>
</dbReference>
<dbReference type="AlphaFoldDB" id="A0A7J8H165"/>
<protein>
    <submittedName>
        <fullName evidence="2">Uncharacterized protein</fullName>
    </submittedName>
</protein>
<comment type="caution">
    <text evidence="2">The sequence shown here is derived from an EMBL/GenBank/DDBJ whole genome shotgun (WGS) entry which is preliminary data.</text>
</comment>
<evidence type="ECO:0000313" key="2">
    <source>
        <dbReference type="EMBL" id="KAF6466064.1"/>
    </source>
</evidence>
<evidence type="ECO:0000256" key="1">
    <source>
        <dbReference type="SAM" id="MobiDB-lite"/>
    </source>
</evidence>
<gene>
    <name evidence="2" type="ORF">HJG63_011384</name>
</gene>
<feature type="compositionally biased region" description="Polar residues" evidence="1">
    <location>
        <begin position="55"/>
        <end position="70"/>
    </location>
</feature>